<evidence type="ECO:0000256" key="2">
    <source>
        <dbReference type="ARBA" id="ARBA00023015"/>
    </source>
</evidence>
<evidence type="ECO:0000259" key="5">
    <source>
        <dbReference type="PROSITE" id="PS50931"/>
    </source>
</evidence>
<dbReference type="PRINTS" id="PR00039">
    <property type="entry name" value="HTHLYSR"/>
</dbReference>
<proteinExistence type="inferred from homology"/>
<gene>
    <name evidence="6" type="ORF">JCM19235_6312</name>
</gene>
<dbReference type="PANTHER" id="PTHR30537">
    <property type="entry name" value="HTH-TYPE TRANSCRIPTIONAL REGULATOR"/>
    <property type="match status" value="1"/>
</dbReference>
<dbReference type="PROSITE" id="PS50931">
    <property type="entry name" value="HTH_LYSR"/>
    <property type="match status" value="1"/>
</dbReference>
<evidence type="ECO:0000256" key="4">
    <source>
        <dbReference type="ARBA" id="ARBA00023163"/>
    </source>
</evidence>
<dbReference type="InterPro" id="IPR036390">
    <property type="entry name" value="WH_DNA-bd_sf"/>
</dbReference>
<dbReference type="GO" id="GO:0006351">
    <property type="term" value="P:DNA-templated transcription"/>
    <property type="evidence" value="ECO:0007669"/>
    <property type="project" value="TreeGrafter"/>
</dbReference>
<keyword evidence="3" id="KW-0238">DNA-binding</keyword>
<dbReference type="GO" id="GO:0003700">
    <property type="term" value="F:DNA-binding transcription factor activity"/>
    <property type="evidence" value="ECO:0007669"/>
    <property type="project" value="InterPro"/>
</dbReference>
<sequence>MSYYELNFLIHSSDMANQQTLLRNLHTFHVAAKTLSFTLTAKELNLTQGAVSYRMKVLEESIGFNLFTRGTRKLSLTEEGQRFHGTLAKSLTSIFGEIEDIRTTELAGEITIATAPQFASSWLIPRLSDFKERHPKFNLNILVYEEQESFFKEDIDVAIVYGGEAPKDMYVRPLFGERYVPVCTPEYATKFELFDKGIDALANINFLHALGSDVWQRWVNYHGVDVDIFEQFYCVGHRGLGVIAALNSVGVAMGRYHFVKKHIDRGELVSPLPAMPTDNNYYLVCPLGHEKRPKIQTFIRWLDNQIT</sequence>
<dbReference type="SUPFAM" id="SSF46785">
    <property type="entry name" value="Winged helix' DNA-binding domain"/>
    <property type="match status" value="1"/>
</dbReference>
<dbReference type="InterPro" id="IPR036388">
    <property type="entry name" value="WH-like_DNA-bd_sf"/>
</dbReference>
<evidence type="ECO:0000256" key="1">
    <source>
        <dbReference type="ARBA" id="ARBA00009437"/>
    </source>
</evidence>
<comment type="similarity">
    <text evidence="1">Belongs to the LysR transcriptional regulatory family.</text>
</comment>
<feature type="domain" description="HTH lysR-type" evidence="5">
    <location>
        <begin position="20"/>
        <end position="77"/>
    </location>
</feature>
<dbReference type="Pfam" id="PF03466">
    <property type="entry name" value="LysR_substrate"/>
    <property type="match status" value="1"/>
</dbReference>
<name>A0A090RU53_9VIBR</name>
<comment type="caution">
    <text evidence="6">The sequence shown here is derived from an EMBL/GenBank/DDBJ whole genome shotgun (WGS) entry which is preliminary data.</text>
</comment>
<organism evidence="6 7">
    <name type="scientific">Vibrio maritimus</name>
    <dbReference type="NCBI Taxonomy" id="990268"/>
    <lineage>
        <taxon>Bacteria</taxon>
        <taxon>Pseudomonadati</taxon>
        <taxon>Pseudomonadota</taxon>
        <taxon>Gammaproteobacteria</taxon>
        <taxon>Vibrionales</taxon>
        <taxon>Vibrionaceae</taxon>
        <taxon>Vibrio</taxon>
    </lineage>
</organism>
<dbReference type="Gene3D" id="1.10.10.10">
    <property type="entry name" value="Winged helix-like DNA-binding domain superfamily/Winged helix DNA-binding domain"/>
    <property type="match status" value="1"/>
</dbReference>
<dbReference type="SUPFAM" id="SSF53850">
    <property type="entry name" value="Periplasmic binding protein-like II"/>
    <property type="match status" value="1"/>
</dbReference>
<reference evidence="6 7" key="1">
    <citation type="submission" date="2014-09" db="EMBL/GenBank/DDBJ databases">
        <title>Vibrio maritimus JCM 19235. (C45) whole genome shotgun sequence.</title>
        <authorList>
            <person name="Sawabe T."/>
            <person name="Meirelles P."/>
            <person name="Nakanishi M."/>
            <person name="Sayaka M."/>
            <person name="Hattori M."/>
            <person name="Ohkuma M."/>
        </authorList>
    </citation>
    <scope>NUCLEOTIDE SEQUENCE [LARGE SCALE GENOMIC DNA]</scope>
    <source>
        <strain evidence="7">JCM19235</strain>
    </source>
</reference>
<keyword evidence="4" id="KW-0804">Transcription</keyword>
<reference evidence="6 7" key="2">
    <citation type="submission" date="2014-09" db="EMBL/GenBank/DDBJ databases">
        <authorList>
            <consortium name="NBRP consortium"/>
            <person name="Sawabe T."/>
            <person name="Meirelles P."/>
            <person name="Nakanishi M."/>
            <person name="Sayaka M."/>
            <person name="Hattori M."/>
            <person name="Ohkuma M."/>
        </authorList>
    </citation>
    <scope>NUCLEOTIDE SEQUENCE [LARGE SCALE GENOMIC DNA]</scope>
    <source>
        <strain evidence="7">JCM19235</strain>
    </source>
</reference>
<evidence type="ECO:0000313" key="7">
    <source>
        <dbReference type="Proteomes" id="UP000029228"/>
    </source>
</evidence>
<protein>
    <submittedName>
        <fullName evidence="6">Transcriptional regulator</fullName>
    </submittedName>
</protein>
<dbReference type="STRING" id="990268.JCM19235_6312"/>
<dbReference type="PANTHER" id="PTHR30537:SF32">
    <property type="entry name" value="HTH-TYPE TRANSCRIPTIONAL REGULATOR DSDC"/>
    <property type="match status" value="1"/>
</dbReference>
<dbReference type="InterPro" id="IPR005119">
    <property type="entry name" value="LysR_subst-bd"/>
</dbReference>
<accession>A0A090RU53</accession>
<dbReference type="Gene3D" id="3.40.190.10">
    <property type="entry name" value="Periplasmic binding protein-like II"/>
    <property type="match status" value="2"/>
</dbReference>
<dbReference type="InterPro" id="IPR000847">
    <property type="entry name" value="LysR_HTH_N"/>
</dbReference>
<dbReference type="EMBL" id="BBMR01000002">
    <property type="protein sequence ID" value="GAL17759.1"/>
    <property type="molecule type" value="Genomic_DNA"/>
</dbReference>
<keyword evidence="7" id="KW-1185">Reference proteome</keyword>
<dbReference type="Pfam" id="PF00126">
    <property type="entry name" value="HTH_1"/>
    <property type="match status" value="1"/>
</dbReference>
<dbReference type="AlphaFoldDB" id="A0A090RU53"/>
<dbReference type="InterPro" id="IPR058163">
    <property type="entry name" value="LysR-type_TF_proteobact-type"/>
</dbReference>
<dbReference type="Proteomes" id="UP000029228">
    <property type="component" value="Unassembled WGS sequence"/>
</dbReference>
<dbReference type="GO" id="GO:0043565">
    <property type="term" value="F:sequence-specific DNA binding"/>
    <property type="evidence" value="ECO:0007669"/>
    <property type="project" value="TreeGrafter"/>
</dbReference>
<keyword evidence="2" id="KW-0805">Transcription regulation</keyword>
<evidence type="ECO:0000313" key="6">
    <source>
        <dbReference type="EMBL" id="GAL17759.1"/>
    </source>
</evidence>
<dbReference type="CDD" id="cd08432">
    <property type="entry name" value="PBP2_GcdR_TrpI_HvrB_AmpR_like"/>
    <property type="match status" value="1"/>
</dbReference>
<evidence type="ECO:0000256" key="3">
    <source>
        <dbReference type="ARBA" id="ARBA00023125"/>
    </source>
</evidence>